<feature type="domain" description="Apextrin C-terminal" evidence="1">
    <location>
        <begin position="101"/>
        <end position="298"/>
    </location>
</feature>
<dbReference type="AlphaFoldDB" id="K1Q5Z1"/>
<gene>
    <name evidence="2" type="ORF">CGI_10008030</name>
</gene>
<reference evidence="2" key="1">
    <citation type="journal article" date="2012" name="Nature">
        <title>The oyster genome reveals stress adaptation and complexity of shell formation.</title>
        <authorList>
            <person name="Zhang G."/>
            <person name="Fang X."/>
            <person name="Guo X."/>
            <person name="Li L."/>
            <person name="Luo R."/>
            <person name="Xu F."/>
            <person name="Yang P."/>
            <person name="Zhang L."/>
            <person name="Wang X."/>
            <person name="Qi H."/>
            <person name="Xiong Z."/>
            <person name="Que H."/>
            <person name="Xie Y."/>
            <person name="Holland P.W."/>
            <person name="Paps J."/>
            <person name="Zhu Y."/>
            <person name="Wu F."/>
            <person name="Chen Y."/>
            <person name="Wang J."/>
            <person name="Peng C."/>
            <person name="Meng J."/>
            <person name="Yang L."/>
            <person name="Liu J."/>
            <person name="Wen B."/>
            <person name="Zhang N."/>
            <person name="Huang Z."/>
            <person name="Zhu Q."/>
            <person name="Feng Y."/>
            <person name="Mount A."/>
            <person name="Hedgecock D."/>
            <person name="Xu Z."/>
            <person name="Liu Y."/>
            <person name="Domazet-Loso T."/>
            <person name="Du Y."/>
            <person name="Sun X."/>
            <person name="Zhang S."/>
            <person name="Liu B."/>
            <person name="Cheng P."/>
            <person name="Jiang X."/>
            <person name="Li J."/>
            <person name="Fan D."/>
            <person name="Wang W."/>
            <person name="Fu W."/>
            <person name="Wang T."/>
            <person name="Wang B."/>
            <person name="Zhang J."/>
            <person name="Peng Z."/>
            <person name="Li Y."/>
            <person name="Li N."/>
            <person name="Wang J."/>
            <person name="Chen M."/>
            <person name="He Y."/>
            <person name="Tan F."/>
            <person name="Song X."/>
            <person name="Zheng Q."/>
            <person name="Huang R."/>
            <person name="Yang H."/>
            <person name="Du X."/>
            <person name="Chen L."/>
            <person name="Yang M."/>
            <person name="Gaffney P.M."/>
            <person name="Wang S."/>
            <person name="Luo L."/>
            <person name="She Z."/>
            <person name="Ming Y."/>
            <person name="Huang W."/>
            <person name="Zhang S."/>
            <person name="Huang B."/>
            <person name="Zhang Y."/>
            <person name="Qu T."/>
            <person name="Ni P."/>
            <person name="Miao G."/>
            <person name="Wang J."/>
            <person name="Wang Q."/>
            <person name="Steinberg C.E."/>
            <person name="Wang H."/>
            <person name="Li N."/>
            <person name="Qian L."/>
            <person name="Zhang G."/>
            <person name="Li Y."/>
            <person name="Yang H."/>
            <person name="Liu X."/>
            <person name="Wang J."/>
            <person name="Yin Y."/>
            <person name="Wang J."/>
        </authorList>
    </citation>
    <scope>NUCLEOTIDE SEQUENCE [LARGE SCALE GENOMIC DNA]</scope>
    <source>
        <strain evidence="2">05x7-T-G4-1.051#20</strain>
    </source>
</reference>
<proteinExistence type="predicted"/>
<dbReference type="EMBL" id="JH818542">
    <property type="protein sequence ID" value="EKC24335.1"/>
    <property type="molecule type" value="Genomic_DNA"/>
</dbReference>
<dbReference type="InParanoid" id="K1Q5Z1"/>
<name>K1Q5Z1_MAGGI</name>
<dbReference type="PANTHER" id="PTHR19324">
    <property type="entry name" value="PERFORIN-LIKE PROTEIN 1"/>
    <property type="match status" value="1"/>
</dbReference>
<sequence length="301" mass="34006">MRTPESYHNAMYLEQLSNEKRSSSPPVFPGAQGQSGMHRREEFVRFDDEDDYNGNYVSGTPPMGAGVLDHSLFYCYYCFDMKTIGICVLFSLTSVTTAVEWPFGTYTLVKPKSGCPRGWLEGWRHQDSEDSRADNSITPGHHFAGTFGRNMKFYYCTKDPNTGMNGGLWPAGNYCILQHGLSCPMGFQPGTVHWDDEDSRNKNSDGGVLPTGSYGRNTVINYCCREDGSYTKMILLPTSQPFYLLRFSSPCQLVKGMYVREENVHFDDEDRNNKNSASGKHPMGTGNVRNQNLMYCYYSPL</sequence>
<protein>
    <recommendedName>
        <fullName evidence="1">Apextrin C-terminal domain-containing protein</fullName>
    </recommendedName>
</protein>
<organism evidence="2">
    <name type="scientific">Magallana gigas</name>
    <name type="common">Pacific oyster</name>
    <name type="synonym">Crassostrea gigas</name>
    <dbReference type="NCBI Taxonomy" id="29159"/>
    <lineage>
        <taxon>Eukaryota</taxon>
        <taxon>Metazoa</taxon>
        <taxon>Spiralia</taxon>
        <taxon>Lophotrochozoa</taxon>
        <taxon>Mollusca</taxon>
        <taxon>Bivalvia</taxon>
        <taxon>Autobranchia</taxon>
        <taxon>Pteriomorphia</taxon>
        <taxon>Ostreida</taxon>
        <taxon>Ostreoidea</taxon>
        <taxon>Ostreidae</taxon>
        <taxon>Magallana</taxon>
    </lineage>
</organism>
<dbReference type="Pfam" id="PF16977">
    <property type="entry name" value="ApeC"/>
    <property type="match status" value="1"/>
</dbReference>
<accession>K1Q5Z1</accession>
<dbReference type="HOGENOM" id="CLU_078629_0_0_1"/>
<dbReference type="InterPro" id="IPR031569">
    <property type="entry name" value="ApeC"/>
</dbReference>
<evidence type="ECO:0000259" key="1">
    <source>
        <dbReference type="Pfam" id="PF16977"/>
    </source>
</evidence>
<evidence type="ECO:0000313" key="2">
    <source>
        <dbReference type="EMBL" id="EKC24335.1"/>
    </source>
</evidence>
<dbReference type="PANTHER" id="PTHR19324:SF33">
    <property type="entry name" value="MUCIN-5AC"/>
    <property type="match status" value="1"/>
</dbReference>